<comment type="caution">
    <text evidence="1">The sequence shown here is derived from an EMBL/GenBank/DDBJ whole genome shotgun (WGS) entry which is preliminary data.</text>
</comment>
<sequence length="191" mass="21101">MPCCEMVCQTGLESWQEFLNLIAANKKKNLWLFSRLRETLNPQMCGGFVDAFLKSEAKSGDQVQEELSRVIGSRQVQLEDSKNLPFTDAVLHETQRLANILPMALPHRTSQDVTFQGHFIKKVAGFVSERIWPGWSSSSSSPPSCSTFAFTPPPGVSEDELDLTPHVGLTLNPSPHKLCAISCLAVSTKIL</sequence>
<organism evidence="1 2">
    <name type="scientific">Scortum barcoo</name>
    <name type="common">barcoo grunter</name>
    <dbReference type="NCBI Taxonomy" id="214431"/>
    <lineage>
        <taxon>Eukaryota</taxon>
        <taxon>Metazoa</taxon>
        <taxon>Chordata</taxon>
        <taxon>Craniata</taxon>
        <taxon>Vertebrata</taxon>
        <taxon>Euteleostomi</taxon>
        <taxon>Actinopterygii</taxon>
        <taxon>Neopterygii</taxon>
        <taxon>Teleostei</taxon>
        <taxon>Neoteleostei</taxon>
        <taxon>Acanthomorphata</taxon>
        <taxon>Eupercaria</taxon>
        <taxon>Centrarchiformes</taxon>
        <taxon>Terapontoidei</taxon>
        <taxon>Terapontidae</taxon>
        <taxon>Scortum</taxon>
    </lineage>
</organism>
<dbReference type="EMBL" id="CM041543">
    <property type="protein sequence ID" value="KAI3363880.1"/>
    <property type="molecule type" value="Genomic_DNA"/>
</dbReference>
<evidence type="ECO:0000313" key="1">
    <source>
        <dbReference type="EMBL" id="KAI3363880.1"/>
    </source>
</evidence>
<name>A0ACB8W877_9TELE</name>
<proteinExistence type="predicted"/>
<keyword evidence="2" id="KW-1185">Reference proteome</keyword>
<gene>
    <name evidence="1" type="ORF">L3Q82_001477</name>
</gene>
<accession>A0ACB8W877</accession>
<dbReference type="Proteomes" id="UP000831701">
    <property type="component" value="Chromosome 13"/>
</dbReference>
<evidence type="ECO:0000313" key="2">
    <source>
        <dbReference type="Proteomes" id="UP000831701"/>
    </source>
</evidence>
<protein>
    <submittedName>
        <fullName evidence="1">Uncharacterized protein</fullName>
    </submittedName>
</protein>
<reference evidence="1" key="1">
    <citation type="submission" date="2022-04" db="EMBL/GenBank/DDBJ databases">
        <title>Jade perch genome.</title>
        <authorList>
            <person name="Chao B."/>
        </authorList>
    </citation>
    <scope>NUCLEOTIDE SEQUENCE</scope>
    <source>
        <strain evidence="1">CB-2022</strain>
    </source>
</reference>